<dbReference type="AlphaFoldDB" id="A0AAU8NC51"/>
<sequence>MKLKTPLLVLSSMFIFGAAITTTLNSDVLAEPSKSDSSHSSSASDAANQKMIDAAKSKIEEFTGNSPSLFVSKKEGSTYILKTNKNKSDDIFVSSKGIVTMANLTVKYEELGEVKLKEQLDKAWQLTFPEVHEPLEYVRIRLFEGSPVEVKASNSKGMISLKDGKLEYGVQYANEKEIPSAALKAADIVLNNIGKGVRKTDRKLKVIIIRPGEPAVYSFEYNTNKGKVWVEIEEKSFKPVSVSLWDIVSPYKNKNLSEKEYKAQQKKLNSLNAKTLAKTAQKEAKALMNLDLSGYSAEKYKYSNETLVFTKKGAPEVHAGFTSAGTFGSFTIKKHKVIVLLDKEFIESIKP</sequence>
<name>A0AAU8NC51_9BACL</name>
<evidence type="ECO:0000313" key="2">
    <source>
        <dbReference type="EMBL" id="XCP94625.1"/>
    </source>
</evidence>
<accession>A0AAU8NC51</accession>
<dbReference type="EMBL" id="CP159992">
    <property type="protein sequence ID" value="XCP94625.1"/>
    <property type="molecule type" value="Genomic_DNA"/>
</dbReference>
<feature type="signal peptide" evidence="1">
    <location>
        <begin position="1"/>
        <end position="18"/>
    </location>
</feature>
<dbReference type="RefSeq" id="WP_366292132.1">
    <property type="nucleotide sequence ID" value="NZ_CP159992.1"/>
</dbReference>
<keyword evidence="1" id="KW-0732">Signal</keyword>
<gene>
    <name evidence="2" type="ORF">ABXS70_26560</name>
</gene>
<evidence type="ECO:0000256" key="1">
    <source>
        <dbReference type="SAM" id="SignalP"/>
    </source>
</evidence>
<reference evidence="2" key="1">
    <citation type="submission" date="2024-05" db="EMBL/GenBank/DDBJ databases">
        <title>Draft genome assemblies of 36 bacteria isolated from hibernating arctic ground squirrels.</title>
        <authorList>
            <person name="McKee H."/>
            <person name="Mullen L."/>
            <person name="Drown D.M."/>
            <person name="Duddleston K.N."/>
        </authorList>
    </citation>
    <scope>NUCLEOTIDE SEQUENCE</scope>
    <source>
        <strain evidence="2">AN1007</strain>
    </source>
</reference>
<organism evidence="2">
    <name type="scientific">Paenibacillus sp. AN1007</name>
    <dbReference type="NCBI Taxonomy" id="3151385"/>
    <lineage>
        <taxon>Bacteria</taxon>
        <taxon>Bacillati</taxon>
        <taxon>Bacillota</taxon>
        <taxon>Bacilli</taxon>
        <taxon>Bacillales</taxon>
        <taxon>Paenibacillaceae</taxon>
        <taxon>Paenibacillus</taxon>
    </lineage>
</organism>
<feature type="chain" id="PRO_5043975472" evidence="1">
    <location>
        <begin position="19"/>
        <end position="351"/>
    </location>
</feature>
<protein>
    <submittedName>
        <fullName evidence="2">Uncharacterized protein</fullName>
    </submittedName>
</protein>
<proteinExistence type="predicted"/>